<dbReference type="EMBL" id="CAXHTB010000008">
    <property type="protein sequence ID" value="CAL0310415.1"/>
    <property type="molecule type" value="Genomic_DNA"/>
</dbReference>
<dbReference type="SUPFAM" id="SSF52172">
    <property type="entry name" value="CheY-like"/>
    <property type="match status" value="1"/>
</dbReference>
<dbReference type="PROSITE" id="PS50110">
    <property type="entry name" value="RESPONSE_REGULATORY"/>
    <property type="match status" value="1"/>
</dbReference>
<proteinExistence type="predicted"/>
<dbReference type="Gene3D" id="3.40.50.2300">
    <property type="match status" value="1"/>
</dbReference>
<dbReference type="Pfam" id="PF00072">
    <property type="entry name" value="Response_reg"/>
    <property type="match status" value="1"/>
</dbReference>
<evidence type="ECO:0000313" key="4">
    <source>
        <dbReference type="Proteomes" id="UP001497480"/>
    </source>
</evidence>
<feature type="domain" description="Response regulatory" evidence="2">
    <location>
        <begin position="11"/>
        <end position="126"/>
    </location>
</feature>
<dbReference type="InterPro" id="IPR011006">
    <property type="entry name" value="CheY-like_superfamily"/>
</dbReference>
<dbReference type="SMART" id="SM00448">
    <property type="entry name" value="REC"/>
    <property type="match status" value="1"/>
</dbReference>
<sequence length="132" mass="14760">MASEDLATQLTALVVDDNMMNRKIHQTILKNAGVKNHGVGNGKEAVDIHCYGQSFDLIFMDMDMPIMNGIEATKKLRSMGICSKIVGVSSRYIEEEIQEFMEAGLDDYQVKPLTNAKLSSILQKINPNFTYK</sequence>
<dbReference type="AlphaFoldDB" id="A0AAV1WM63"/>
<accession>A0AAV1WM63</accession>
<dbReference type="GO" id="GO:0000160">
    <property type="term" value="P:phosphorelay signal transduction system"/>
    <property type="evidence" value="ECO:0007669"/>
    <property type="project" value="InterPro"/>
</dbReference>
<dbReference type="CDD" id="cd17546">
    <property type="entry name" value="REC_hyHK_CKI1_RcsC-like"/>
    <property type="match status" value="1"/>
</dbReference>
<protein>
    <recommendedName>
        <fullName evidence="2">Response regulatory domain-containing protein</fullName>
    </recommendedName>
</protein>
<feature type="modified residue" description="4-aspartylphosphate" evidence="1">
    <location>
        <position position="61"/>
    </location>
</feature>
<evidence type="ECO:0000259" key="2">
    <source>
        <dbReference type="PROSITE" id="PS50110"/>
    </source>
</evidence>
<gene>
    <name evidence="3" type="ORF">LLUT_LOCUS11475</name>
</gene>
<dbReference type="InterPro" id="IPR001789">
    <property type="entry name" value="Sig_transdc_resp-reg_receiver"/>
</dbReference>
<dbReference type="InterPro" id="IPR052048">
    <property type="entry name" value="ST_Response_Regulator"/>
</dbReference>
<organism evidence="3 4">
    <name type="scientific">Lupinus luteus</name>
    <name type="common">European yellow lupine</name>
    <dbReference type="NCBI Taxonomy" id="3873"/>
    <lineage>
        <taxon>Eukaryota</taxon>
        <taxon>Viridiplantae</taxon>
        <taxon>Streptophyta</taxon>
        <taxon>Embryophyta</taxon>
        <taxon>Tracheophyta</taxon>
        <taxon>Spermatophyta</taxon>
        <taxon>Magnoliopsida</taxon>
        <taxon>eudicotyledons</taxon>
        <taxon>Gunneridae</taxon>
        <taxon>Pentapetalae</taxon>
        <taxon>rosids</taxon>
        <taxon>fabids</taxon>
        <taxon>Fabales</taxon>
        <taxon>Fabaceae</taxon>
        <taxon>Papilionoideae</taxon>
        <taxon>50 kb inversion clade</taxon>
        <taxon>genistoids sensu lato</taxon>
        <taxon>core genistoids</taxon>
        <taxon>Genisteae</taxon>
        <taxon>Lupinus</taxon>
    </lineage>
</organism>
<dbReference type="Proteomes" id="UP001497480">
    <property type="component" value="Unassembled WGS sequence"/>
</dbReference>
<name>A0AAV1WM63_LUPLU</name>
<reference evidence="3 4" key="1">
    <citation type="submission" date="2024-03" db="EMBL/GenBank/DDBJ databases">
        <authorList>
            <person name="Martinez-Hernandez J."/>
        </authorList>
    </citation>
    <scope>NUCLEOTIDE SEQUENCE [LARGE SCALE GENOMIC DNA]</scope>
</reference>
<keyword evidence="4" id="KW-1185">Reference proteome</keyword>
<evidence type="ECO:0000313" key="3">
    <source>
        <dbReference type="EMBL" id="CAL0310415.1"/>
    </source>
</evidence>
<dbReference type="PANTHER" id="PTHR43228:SF12">
    <property type="entry name" value="TWO-COMPONENT RESPONSE REGULATOR 24"/>
    <property type="match status" value="1"/>
</dbReference>
<comment type="caution">
    <text evidence="3">The sequence shown here is derived from an EMBL/GenBank/DDBJ whole genome shotgun (WGS) entry which is preliminary data.</text>
</comment>
<keyword evidence="1" id="KW-0597">Phosphoprotein</keyword>
<dbReference type="PANTHER" id="PTHR43228">
    <property type="entry name" value="TWO-COMPONENT RESPONSE REGULATOR"/>
    <property type="match status" value="1"/>
</dbReference>
<evidence type="ECO:0000256" key="1">
    <source>
        <dbReference type="PROSITE-ProRule" id="PRU00169"/>
    </source>
</evidence>